<evidence type="ECO:0000256" key="10">
    <source>
        <dbReference type="RuleBase" id="RU003693"/>
    </source>
</evidence>
<dbReference type="Gene3D" id="3.40.640.10">
    <property type="entry name" value="Type I PLP-dependent aspartate aminotransferase-like (Major domain)"/>
    <property type="match status" value="1"/>
</dbReference>
<evidence type="ECO:0000259" key="11">
    <source>
        <dbReference type="Pfam" id="PF00155"/>
    </source>
</evidence>
<accession>A0ABR8PXX0</accession>
<comment type="subunit">
    <text evidence="3">Homodimer.</text>
</comment>
<evidence type="ECO:0000256" key="3">
    <source>
        <dbReference type="ARBA" id="ARBA00011738"/>
    </source>
</evidence>
<dbReference type="Pfam" id="PF00155">
    <property type="entry name" value="Aminotran_1_2"/>
    <property type="match status" value="1"/>
</dbReference>
<protein>
    <submittedName>
        <fullName evidence="12">Histidinol-phosphate transaminase</fullName>
        <ecNumber evidence="12">2.6.1.9</ecNumber>
    </submittedName>
</protein>
<comment type="caution">
    <text evidence="12">The sequence shown here is derived from an EMBL/GenBank/DDBJ whole genome shotgun (WGS) entry which is preliminary data.</text>
</comment>
<dbReference type="InterPro" id="IPR015424">
    <property type="entry name" value="PyrdxlP-dep_Trfase"/>
</dbReference>
<comment type="similarity">
    <text evidence="2">Belongs to the class-II pyridoxal-phosphate-dependent aminotransferase family. Histidinol-phosphate aminotransferase subfamily.</text>
</comment>
<evidence type="ECO:0000256" key="2">
    <source>
        <dbReference type="ARBA" id="ARBA00007970"/>
    </source>
</evidence>
<keyword evidence="4 12" id="KW-0032">Aminotransferase</keyword>
<keyword evidence="8" id="KW-0368">Histidine biosynthesis</keyword>
<keyword evidence="5" id="KW-0028">Amino-acid biosynthesis</keyword>
<evidence type="ECO:0000256" key="7">
    <source>
        <dbReference type="ARBA" id="ARBA00022898"/>
    </source>
</evidence>
<reference evidence="12 13" key="1">
    <citation type="submission" date="2020-08" db="EMBL/GenBank/DDBJ databases">
        <title>A Genomic Blueprint of the Chicken Gut Microbiome.</title>
        <authorList>
            <person name="Gilroy R."/>
            <person name="Ravi A."/>
            <person name="Getino M."/>
            <person name="Pursley I."/>
            <person name="Horton D.L."/>
            <person name="Alikhan N.-F."/>
            <person name="Baker D."/>
            <person name="Gharbi K."/>
            <person name="Hall N."/>
            <person name="Watson M."/>
            <person name="Adriaenssens E.M."/>
            <person name="Foster-Nyarko E."/>
            <person name="Jarju S."/>
            <person name="Secka A."/>
            <person name="Antonio M."/>
            <person name="Oren A."/>
            <person name="Chaudhuri R."/>
            <person name="La Ragione R.M."/>
            <person name="Hildebrand F."/>
            <person name="Pallen M.J."/>
        </authorList>
    </citation>
    <scope>NUCLEOTIDE SEQUENCE [LARGE SCALE GENOMIC DNA]</scope>
    <source>
        <strain evidence="12 13">Sa3CVN1</strain>
    </source>
</reference>
<dbReference type="CDD" id="cd00609">
    <property type="entry name" value="AAT_like"/>
    <property type="match status" value="1"/>
</dbReference>
<dbReference type="EMBL" id="JACSRA010000033">
    <property type="protein sequence ID" value="MBD7913017.1"/>
    <property type="molecule type" value="Genomic_DNA"/>
</dbReference>
<evidence type="ECO:0000256" key="1">
    <source>
        <dbReference type="ARBA" id="ARBA00001933"/>
    </source>
</evidence>
<name>A0ABR8PXX0_9CLOT</name>
<evidence type="ECO:0000256" key="8">
    <source>
        <dbReference type="ARBA" id="ARBA00023102"/>
    </source>
</evidence>
<comment type="cofactor">
    <cofactor evidence="1 10">
        <name>pyridoxal 5'-phosphate</name>
        <dbReference type="ChEBI" id="CHEBI:597326"/>
    </cofactor>
</comment>
<evidence type="ECO:0000313" key="12">
    <source>
        <dbReference type="EMBL" id="MBD7913017.1"/>
    </source>
</evidence>
<proteinExistence type="inferred from homology"/>
<dbReference type="SUPFAM" id="SSF53383">
    <property type="entry name" value="PLP-dependent transferases"/>
    <property type="match status" value="1"/>
</dbReference>
<evidence type="ECO:0000256" key="4">
    <source>
        <dbReference type="ARBA" id="ARBA00022576"/>
    </source>
</evidence>
<dbReference type="PANTHER" id="PTHR42885">
    <property type="entry name" value="HISTIDINOL-PHOSPHATE AMINOTRANSFERASE-RELATED"/>
    <property type="match status" value="1"/>
</dbReference>
<comment type="pathway">
    <text evidence="9">Amino-acid biosynthesis.</text>
</comment>
<dbReference type="InterPro" id="IPR015421">
    <property type="entry name" value="PyrdxlP-dep_Trfase_major"/>
</dbReference>
<feature type="domain" description="Aminotransferase class I/classII large" evidence="11">
    <location>
        <begin position="15"/>
        <end position="340"/>
    </location>
</feature>
<evidence type="ECO:0000313" key="13">
    <source>
        <dbReference type="Proteomes" id="UP000627781"/>
    </source>
</evidence>
<evidence type="ECO:0000256" key="6">
    <source>
        <dbReference type="ARBA" id="ARBA00022679"/>
    </source>
</evidence>
<dbReference type="GO" id="GO:0004400">
    <property type="term" value="F:histidinol-phosphate transaminase activity"/>
    <property type="evidence" value="ECO:0007669"/>
    <property type="project" value="UniProtKB-EC"/>
</dbReference>
<evidence type="ECO:0000256" key="9">
    <source>
        <dbReference type="ARBA" id="ARBA00029440"/>
    </source>
</evidence>
<sequence>MKDINSYITLKGQNEINLNSNESSLRIEKELLGMMKSSFNKIDFNRYPNNNNVKIKELYASYIGDEITKDNIIIGNGSDEMLGLIINIIIDKNKKLLTVFPDFTMYDYYVSMQGGKIVKYQSNRDGYVDVDKFIELGKKENVDLIMFSNPNNPTGYAFTLEEVKKVVEAFKDIYVVVDEAYYEFYGESIVGEINKYNNLLVTRTLSKAWGLAALRIGFLISNKDNIKKFNENRVPYSVSSLSQVVAEVALNDQTRAREDSRKIVEEREKVYEELKKIEKEAALEIEFFKSKANYIFGRTLYKEALIHGLKMNGINIRDFQDDSFRITIGSPFENSKLLQSLRRIFVYGGE</sequence>
<organism evidence="12 13">
    <name type="scientific">Clostridium cibarium</name>
    <dbReference type="NCBI Taxonomy" id="2762247"/>
    <lineage>
        <taxon>Bacteria</taxon>
        <taxon>Bacillati</taxon>
        <taxon>Bacillota</taxon>
        <taxon>Clostridia</taxon>
        <taxon>Eubacteriales</taxon>
        <taxon>Clostridiaceae</taxon>
        <taxon>Clostridium</taxon>
    </lineage>
</organism>
<dbReference type="Gene3D" id="3.90.1150.10">
    <property type="entry name" value="Aspartate Aminotransferase, domain 1"/>
    <property type="match status" value="1"/>
</dbReference>
<dbReference type="Proteomes" id="UP000627781">
    <property type="component" value="Unassembled WGS sequence"/>
</dbReference>
<keyword evidence="6 12" id="KW-0808">Transferase</keyword>
<keyword evidence="7 10" id="KW-0663">Pyridoxal phosphate</keyword>
<dbReference type="NCBIfam" id="TIGR01141">
    <property type="entry name" value="hisC"/>
    <property type="match status" value="1"/>
</dbReference>
<dbReference type="PANTHER" id="PTHR42885:SF2">
    <property type="entry name" value="HISTIDINOL-PHOSPHATE AMINOTRANSFERASE"/>
    <property type="match status" value="1"/>
</dbReference>
<dbReference type="EC" id="2.6.1.9" evidence="12"/>
<evidence type="ECO:0000256" key="5">
    <source>
        <dbReference type="ARBA" id="ARBA00022605"/>
    </source>
</evidence>
<dbReference type="InterPro" id="IPR015422">
    <property type="entry name" value="PyrdxlP-dep_Trfase_small"/>
</dbReference>
<dbReference type="PROSITE" id="PS00599">
    <property type="entry name" value="AA_TRANSFER_CLASS_2"/>
    <property type="match status" value="1"/>
</dbReference>
<dbReference type="InterPro" id="IPR001917">
    <property type="entry name" value="Aminotrans_II_pyridoxalP_BS"/>
</dbReference>
<dbReference type="InterPro" id="IPR004839">
    <property type="entry name" value="Aminotransferase_I/II_large"/>
</dbReference>
<dbReference type="InterPro" id="IPR005861">
    <property type="entry name" value="HisP_aminotrans"/>
</dbReference>
<keyword evidence="13" id="KW-1185">Reference proteome</keyword>
<dbReference type="RefSeq" id="WP_191769923.1">
    <property type="nucleotide sequence ID" value="NZ_JACSRA010000033.1"/>
</dbReference>
<gene>
    <name evidence="12" type="primary">hisC</name>
    <name evidence="12" type="ORF">H9661_16820</name>
</gene>